<dbReference type="InterPro" id="IPR039996">
    <property type="entry name" value="Shieldin_RINN1"/>
</dbReference>
<dbReference type="GO" id="GO:2001034">
    <property type="term" value="P:positive regulation of double-strand break repair via nonhomologous end joining"/>
    <property type="evidence" value="ECO:0007669"/>
    <property type="project" value="TreeGrafter"/>
</dbReference>
<dbReference type="PANTHER" id="PTHR41404:SF1">
    <property type="entry name" value="SHIELDIN COMPLEX SUBUNIT 3"/>
    <property type="match status" value="1"/>
</dbReference>
<dbReference type="Proteomes" id="UP000007635">
    <property type="component" value="Chromosome XIII"/>
</dbReference>
<accession>A0AAQ4QTG6</accession>
<dbReference type="AlphaFoldDB" id="A0AAQ4QTG6"/>
<dbReference type="CDD" id="cd22293">
    <property type="entry name" value="RBD_SHLD3_N"/>
    <property type="match status" value="1"/>
</dbReference>
<evidence type="ECO:0000313" key="2">
    <source>
        <dbReference type="Proteomes" id="UP000007635"/>
    </source>
</evidence>
<dbReference type="Ensembl" id="ENSGACT00000035901.1">
    <property type="protein sequence ID" value="ENSGACP00000054596.1"/>
    <property type="gene ID" value="ENSGACG00000001064.2"/>
</dbReference>
<proteinExistence type="predicted"/>
<reference evidence="1" key="3">
    <citation type="submission" date="2025-09" db="UniProtKB">
        <authorList>
            <consortium name="Ensembl"/>
        </authorList>
    </citation>
    <scope>IDENTIFICATION</scope>
</reference>
<name>A0AAQ4QTG6_GASAC</name>
<sequence>MFCNFESNQGSAGLATGSHHALLSVAETEEDAEEEEEVGPVTRMGDVVLHYRPGSIAELGGLLQRAERLLESFPYRTPPVFTPWSPATADRHLPIRPAKPPPVVIGPPHRLPSGGRTHANALREPEGHSLVAEGRHAGPAGPQPPLKRSWSVFTQSSVPQEESLSNEFRGVVAAYKLHLHQRAKWVIGRHNCGGSGDIEQVWRALNRHVRSSRLSTCNANIRRERAEIWVFCDVVRSERVGRFLKEQLQLLGRIELSVHSRGNVFSV</sequence>
<protein>
    <recommendedName>
        <fullName evidence="3">Shieldin complex subunit 3</fullName>
    </recommendedName>
</protein>
<evidence type="ECO:0008006" key="3">
    <source>
        <dbReference type="Google" id="ProtNLM"/>
    </source>
</evidence>
<dbReference type="GO" id="GO:0045830">
    <property type="term" value="P:positive regulation of isotype switching"/>
    <property type="evidence" value="ECO:0007669"/>
    <property type="project" value="TreeGrafter"/>
</dbReference>
<reference evidence="1 2" key="1">
    <citation type="journal article" date="2021" name="G3 (Bethesda)">
        <title>Improved contiguity of the threespine stickleback genome using long-read sequencing.</title>
        <authorList>
            <person name="Nath S."/>
            <person name="Shaw D.E."/>
            <person name="White M.A."/>
        </authorList>
    </citation>
    <scope>NUCLEOTIDE SEQUENCE [LARGE SCALE GENOMIC DNA]</scope>
    <source>
        <strain evidence="1 2">Lake Benthic</strain>
    </source>
</reference>
<organism evidence="1 2">
    <name type="scientific">Gasterosteus aculeatus aculeatus</name>
    <name type="common">three-spined stickleback</name>
    <dbReference type="NCBI Taxonomy" id="481459"/>
    <lineage>
        <taxon>Eukaryota</taxon>
        <taxon>Metazoa</taxon>
        <taxon>Chordata</taxon>
        <taxon>Craniata</taxon>
        <taxon>Vertebrata</taxon>
        <taxon>Euteleostomi</taxon>
        <taxon>Actinopterygii</taxon>
        <taxon>Neopterygii</taxon>
        <taxon>Teleostei</taxon>
        <taxon>Neoteleostei</taxon>
        <taxon>Acanthomorphata</taxon>
        <taxon>Eupercaria</taxon>
        <taxon>Perciformes</taxon>
        <taxon>Cottioidei</taxon>
        <taxon>Gasterosteales</taxon>
        <taxon>Gasterosteidae</taxon>
        <taxon>Gasterosteus</taxon>
    </lineage>
</organism>
<dbReference type="GeneTree" id="ENSGT00530000065159"/>
<reference evidence="1" key="2">
    <citation type="submission" date="2025-08" db="UniProtKB">
        <authorList>
            <consortium name="Ensembl"/>
        </authorList>
    </citation>
    <scope>IDENTIFICATION</scope>
</reference>
<dbReference type="GO" id="GO:2000042">
    <property type="term" value="P:negative regulation of double-strand break repair via homologous recombination"/>
    <property type="evidence" value="ECO:0007669"/>
    <property type="project" value="TreeGrafter"/>
</dbReference>
<dbReference type="PANTHER" id="PTHR41404">
    <property type="entry name" value="SHIELDIN COMPLEX SUBUNIT 3"/>
    <property type="match status" value="1"/>
</dbReference>
<evidence type="ECO:0000313" key="1">
    <source>
        <dbReference type="Ensembl" id="ENSGACP00000054596.1"/>
    </source>
</evidence>
<keyword evidence="2" id="KW-1185">Reference proteome</keyword>